<reference evidence="3" key="1">
    <citation type="submission" date="2021-01" db="EMBL/GenBank/DDBJ databases">
        <authorList>
            <person name="Corre E."/>
            <person name="Pelletier E."/>
            <person name="Niang G."/>
            <person name="Scheremetjew M."/>
            <person name="Finn R."/>
            <person name="Kale V."/>
            <person name="Holt S."/>
            <person name="Cochrane G."/>
            <person name="Meng A."/>
            <person name="Brown T."/>
            <person name="Cohen L."/>
        </authorList>
    </citation>
    <scope>NUCLEOTIDE SEQUENCE</scope>
    <source>
        <strain evidence="3">MM31A-1</strain>
    </source>
</reference>
<dbReference type="PANTHER" id="PTHR11575:SF22">
    <property type="entry name" value="ADL392WP"/>
    <property type="match status" value="1"/>
</dbReference>
<evidence type="ECO:0000313" key="3">
    <source>
        <dbReference type="EMBL" id="CAE0460634.1"/>
    </source>
</evidence>
<proteinExistence type="predicted"/>
<name>A0A7S3PZY3_9STRA</name>
<dbReference type="GO" id="GO:0009166">
    <property type="term" value="P:nucleotide catabolic process"/>
    <property type="evidence" value="ECO:0007669"/>
    <property type="project" value="InterPro"/>
</dbReference>
<keyword evidence="1" id="KW-1133">Transmembrane helix</keyword>
<dbReference type="PANTHER" id="PTHR11575">
    <property type="entry name" value="5'-NUCLEOTIDASE-RELATED"/>
    <property type="match status" value="1"/>
</dbReference>
<dbReference type="GO" id="GO:0016787">
    <property type="term" value="F:hydrolase activity"/>
    <property type="evidence" value="ECO:0007669"/>
    <property type="project" value="InterPro"/>
</dbReference>
<dbReference type="InterPro" id="IPR006179">
    <property type="entry name" value="5_nucleotidase/apyrase"/>
</dbReference>
<dbReference type="InterPro" id="IPR004843">
    <property type="entry name" value="Calcineurin-like_PHP"/>
</dbReference>
<dbReference type="Gene3D" id="3.60.21.10">
    <property type="match status" value="1"/>
</dbReference>
<dbReference type="GO" id="GO:0005829">
    <property type="term" value="C:cytosol"/>
    <property type="evidence" value="ECO:0007669"/>
    <property type="project" value="TreeGrafter"/>
</dbReference>
<dbReference type="PROSITE" id="PS51257">
    <property type="entry name" value="PROKAR_LIPOPROTEIN"/>
    <property type="match status" value="1"/>
</dbReference>
<dbReference type="InterPro" id="IPR036907">
    <property type="entry name" value="5'-Nucleotdase_C_sf"/>
</dbReference>
<dbReference type="SUPFAM" id="SSF55816">
    <property type="entry name" value="5'-nucleotidase (syn. UDP-sugar hydrolase), C-terminal domain"/>
    <property type="match status" value="1"/>
</dbReference>
<organism evidence="3">
    <name type="scientific">Chaetoceros debilis</name>
    <dbReference type="NCBI Taxonomy" id="122233"/>
    <lineage>
        <taxon>Eukaryota</taxon>
        <taxon>Sar</taxon>
        <taxon>Stramenopiles</taxon>
        <taxon>Ochrophyta</taxon>
        <taxon>Bacillariophyta</taxon>
        <taxon>Coscinodiscophyceae</taxon>
        <taxon>Chaetocerotophycidae</taxon>
        <taxon>Chaetocerotales</taxon>
        <taxon>Chaetocerotaceae</taxon>
        <taxon>Chaetoceros</taxon>
    </lineage>
</organism>
<feature type="transmembrane region" description="Helical" evidence="1">
    <location>
        <begin position="555"/>
        <end position="573"/>
    </location>
</feature>
<dbReference type="InterPro" id="IPR029052">
    <property type="entry name" value="Metallo-depent_PP-like"/>
</dbReference>
<protein>
    <recommendedName>
        <fullName evidence="2">Calcineurin-like phosphoesterase domain-containing protein</fullName>
    </recommendedName>
</protein>
<sequence length="642" mass="72290">MRSPWFTIPAFLATGFVSFACGTLSLELSLPIQDVNILVLTDVHSWVAGHVHEPSLDADYGHVLSFYEKLLEACNLQEKDLFFVMNGDFIDGTGLSTYPPVHLTPILEQMPWDALNIGNHELYKNSTVHYITRENGFVDHWNGGYLTSNTLLVETNETRPIGERYKFMTGSFGFNDSRNGNMQKNSTILTFGFLYNFLGHCKMTIVEKVEEVVESEWFQAVLQGKEGDFDAIVVLAHMAADDPLTDIILDKIREIRGDTMPVVLITGHTHKRMNVTLDAYSESFEAGRFLDTVGFVSFSLNASASNANFRHEFIDANIKVMKNVLGVPETDTLVTPKGRELTEMIKVSQEATGLFVEMGCSPKTYFLSNGLDKEDSLWGFYADTVIREQLFSEQGRGFSTQKLLIQNPGGFRYNLFQGVVNVNDLVSMSPYNDTIYKIGTGIKGSEFIEAFGEPNLVGANDHNPFHSELPSMIVSGIVEKNKLYEVYSVDFDQEYVATQLESITERTFLPTPMEGITTNTLWNAYMEENWSCNPKEDTGWGAILEFFEEFTVMKIIAFLLSFMVVLFFGWMFLCRNVQPTQKFGTIDAADDDLSYFDESGMGEFSEEEDVFPIGSPPQQSLRGNSYQSIYQQKLAESEATFA</sequence>
<evidence type="ECO:0000259" key="2">
    <source>
        <dbReference type="Pfam" id="PF00149"/>
    </source>
</evidence>
<dbReference type="Pfam" id="PF00149">
    <property type="entry name" value="Metallophos"/>
    <property type="match status" value="1"/>
</dbReference>
<accession>A0A7S3PZY3</accession>
<dbReference type="AlphaFoldDB" id="A0A7S3PZY3"/>
<dbReference type="Gene3D" id="3.90.780.10">
    <property type="entry name" value="5'-Nucleotidase, C-terminal domain"/>
    <property type="match status" value="1"/>
</dbReference>
<dbReference type="EMBL" id="HBIO01007331">
    <property type="protein sequence ID" value="CAE0460634.1"/>
    <property type="molecule type" value="Transcribed_RNA"/>
</dbReference>
<dbReference type="SUPFAM" id="SSF56300">
    <property type="entry name" value="Metallo-dependent phosphatases"/>
    <property type="match status" value="1"/>
</dbReference>
<keyword evidence="1" id="KW-0812">Transmembrane</keyword>
<gene>
    <name evidence="3" type="ORF">CDEB00056_LOCUS5475</name>
</gene>
<keyword evidence="1" id="KW-0472">Membrane</keyword>
<evidence type="ECO:0000256" key="1">
    <source>
        <dbReference type="SAM" id="Phobius"/>
    </source>
</evidence>
<feature type="domain" description="Calcineurin-like phosphoesterase" evidence="2">
    <location>
        <begin position="36"/>
        <end position="271"/>
    </location>
</feature>